<accession>A0A3E0WE92</accession>
<evidence type="ECO:0000256" key="1">
    <source>
        <dbReference type="SAM" id="SignalP"/>
    </source>
</evidence>
<dbReference type="PANTHER" id="PTHR35145:SF1">
    <property type="entry name" value="CYTOPLASMIC PROTEIN"/>
    <property type="match status" value="1"/>
</dbReference>
<dbReference type="Gene3D" id="3.90.1150.30">
    <property type="match status" value="1"/>
</dbReference>
<proteinExistence type="predicted"/>
<dbReference type="RefSeq" id="WP_116417166.1">
    <property type="nucleotide sequence ID" value="NZ_NBXC01000002.1"/>
</dbReference>
<dbReference type="SUPFAM" id="SSF142906">
    <property type="entry name" value="YjbR-like"/>
    <property type="match status" value="1"/>
</dbReference>
<dbReference type="OrthoDB" id="3194910at2"/>
<keyword evidence="1" id="KW-0732">Signal</keyword>
<sequence length="118" mass="12626">MKRDALVALALRVANALPAAAQSQPFGEDVEVFKVVGKVFALVDTGEGEVVVTLKCAPPHASSLVETHASITPGYHMNKQHWISLGAGDDIDPVLVEDLVGNSYDIVVSLLPRDRRPL</sequence>
<feature type="chain" id="PRO_5017791195" evidence="1">
    <location>
        <begin position="22"/>
        <end position="118"/>
    </location>
</feature>
<dbReference type="PANTHER" id="PTHR35145">
    <property type="entry name" value="CYTOPLASMIC PROTEIN-RELATED"/>
    <property type="match status" value="1"/>
</dbReference>
<dbReference type="InterPro" id="IPR038056">
    <property type="entry name" value="YjbR-like_sf"/>
</dbReference>
<dbReference type="Proteomes" id="UP000257080">
    <property type="component" value="Unassembled WGS sequence"/>
</dbReference>
<dbReference type="InterPro" id="IPR007351">
    <property type="entry name" value="YjbR"/>
</dbReference>
<dbReference type="InterPro" id="IPR058532">
    <property type="entry name" value="YjbR/MT2646/Rv2570-like"/>
</dbReference>
<protein>
    <submittedName>
        <fullName evidence="2">Cytoplasmic protein</fullName>
    </submittedName>
</protein>
<reference evidence="2 3" key="1">
    <citation type="submission" date="2017-04" db="EMBL/GenBank/DDBJ databases">
        <title>Comparative genome analysis of Subtercola boreus.</title>
        <authorList>
            <person name="Cho Y.-J."/>
            <person name="Cho A."/>
            <person name="Kim O.-S."/>
            <person name="Lee J.-I."/>
        </authorList>
    </citation>
    <scope>NUCLEOTIDE SEQUENCE [LARGE SCALE GENOMIC DNA]</scope>
    <source>
        <strain evidence="2 3">P28004</strain>
    </source>
</reference>
<gene>
    <name evidence="2" type="ORF">B7R25_01370</name>
</gene>
<evidence type="ECO:0000313" key="2">
    <source>
        <dbReference type="EMBL" id="RFA29650.1"/>
    </source>
</evidence>
<dbReference type="AlphaFoldDB" id="A0A3E0WE92"/>
<dbReference type="EMBL" id="NBXE01000002">
    <property type="protein sequence ID" value="RFA29650.1"/>
    <property type="molecule type" value="Genomic_DNA"/>
</dbReference>
<organism evidence="2 3">
    <name type="scientific">Subtercola boreus</name>
    <dbReference type="NCBI Taxonomy" id="120213"/>
    <lineage>
        <taxon>Bacteria</taxon>
        <taxon>Bacillati</taxon>
        <taxon>Actinomycetota</taxon>
        <taxon>Actinomycetes</taxon>
        <taxon>Micrococcales</taxon>
        <taxon>Microbacteriaceae</taxon>
        <taxon>Subtercola</taxon>
    </lineage>
</organism>
<comment type="caution">
    <text evidence="2">The sequence shown here is derived from an EMBL/GenBank/DDBJ whole genome shotgun (WGS) entry which is preliminary data.</text>
</comment>
<evidence type="ECO:0000313" key="3">
    <source>
        <dbReference type="Proteomes" id="UP000257080"/>
    </source>
</evidence>
<feature type="signal peptide" evidence="1">
    <location>
        <begin position="1"/>
        <end position="21"/>
    </location>
</feature>
<name>A0A3E0WE92_9MICO</name>
<dbReference type="Pfam" id="PF04237">
    <property type="entry name" value="YjbR"/>
    <property type="match status" value="1"/>
</dbReference>